<evidence type="ECO:0000313" key="2">
    <source>
        <dbReference type="Proteomes" id="UP000008206"/>
    </source>
</evidence>
<accession>E0UNQ2</accession>
<evidence type="ECO:0000313" key="1">
    <source>
        <dbReference type="EMBL" id="ADN18582.1"/>
    </source>
</evidence>
<dbReference type="RefSeq" id="WP_013325705.1">
    <property type="nucleotide sequence ID" value="NC_014502.1"/>
</dbReference>
<dbReference type="AlphaFoldDB" id="E0UNQ2"/>
<keyword evidence="2" id="KW-1185">Reference proteome</keyword>
<gene>
    <name evidence="1" type="ordered locus">Cyan7822_6944</name>
</gene>
<geneLocation type="plasmid" evidence="1 2">
    <name>Cy782203</name>
</geneLocation>
<keyword evidence="1" id="KW-0614">Plasmid</keyword>
<dbReference type="KEGG" id="cyj:Cyan7822_6944"/>
<name>E0UNQ2_GLOV7</name>
<sequence length="104" mass="12103">MKVQFFDNDRKAITETFNITIPLMPNQHYWQDGQDWEEDYPGSNKYLVLCSPCGDPISSIKKDASQQEAEEFIAKDEENVKYLKVQSSTQIYGNYPPLEDNMPF</sequence>
<organism evidence="1 2">
    <name type="scientific">Gloeothece verrucosa (strain PCC 7822)</name>
    <name type="common">Cyanothece sp. (strain PCC 7822)</name>
    <dbReference type="NCBI Taxonomy" id="497965"/>
    <lineage>
        <taxon>Bacteria</taxon>
        <taxon>Bacillati</taxon>
        <taxon>Cyanobacteriota</taxon>
        <taxon>Cyanophyceae</taxon>
        <taxon>Oscillatoriophycideae</taxon>
        <taxon>Chroococcales</taxon>
        <taxon>Aphanothecaceae</taxon>
        <taxon>Gloeothece</taxon>
        <taxon>Gloeothece verrucosa</taxon>
    </lineage>
</organism>
<protein>
    <submittedName>
        <fullName evidence="1">Uncharacterized protein</fullName>
    </submittedName>
</protein>
<dbReference type="Proteomes" id="UP000008206">
    <property type="component" value="Plasmid Cy782203"/>
</dbReference>
<dbReference type="EMBL" id="CP002201">
    <property type="protein sequence ID" value="ADN18582.1"/>
    <property type="molecule type" value="Genomic_DNA"/>
</dbReference>
<dbReference type="HOGENOM" id="CLU_2463914_0_0_3"/>
<reference evidence="2" key="1">
    <citation type="journal article" date="2011" name="MBio">
        <title>Novel metabolic attributes of the genus Cyanothece, comprising a group of unicellular nitrogen-fixing Cyanobacteria.</title>
        <authorList>
            <person name="Bandyopadhyay A."/>
            <person name="Elvitigala T."/>
            <person name="Welsh E."/>
            <person name="Stockel J."/>
            <person name="Liberton M."/>
            <person name="Min H."/>
            <person name="Sherman L.A."/>
            <person name="Pakrasi H.B."/>
        </authorList>
    </citation>
    <scope>NUCLEOTIDE SEQUENCE [LARGE SCALE GENOMIC DNA]</scope>
    <source>
        <strain evidence="2">PCC 7822</strain>
        <plasmid evidence="2">Cy782203</plasmid>
    </source>
</reference>
<proteinExistence type="predicted"/>